<keyword evidence="2" id="KW-1185">Reference proteome</keyword>
<dbReference type="EMBL" id="UYRU01065600">
    <property type="protein sequence ID" value="VDN16375.1"/>
    <property type="molecule type" value="Genomic_DNA"/>
</dbReference>
<gene>
    <name evidence="1" type="ORF">DILT_LOCUS12206</name>
</gene>
<dbReference type="AlphaFoldDB" id="A0A3P7LHK1"/>
<accession>A0A3P7LHK1</accession>
<organism evidence="1 2">
    <name type="scientific">Dibothriocephalus latus</name>
    <name type="common">Fish tapeworm</name>
    <name type="synonym">Diphyllobothrium latum</name>
    <dbReference type="NCBI Taxonomy" id="60516"/>
    <lineage>
        <taxon>Eukaryota</taxon>
        <taxon>Metazoa</taxon>
        <taxon>Spiralia</taxon>
        <taxon>Lophotrochozoa</taxon>
        <taxon>Platyhelminthes</taxon>
        <taxon>Cestoda</taxon>
        <taxon>Eucestoda</taxon>
        <taxon>Diphyllobothriidea</taxon>
        <taxon>Diphyllobothriidae</taxon>
        <taxon>Dibothriocephalus</taxon>
    </lineage>
</organism>
<dbReference type="OrthoDB" id="196264at2759"/>
<name>A0A3P7LHK1_DIBLA</name>
<reference evidence="1 2" key="1">
    <citation type="submission" date="2018-11" db="EMBL/GenBank/DDBJ databases">
        <authorList>
            <consortium name="Pathogen Informatics"/>
        </authorList>
    </citation>
    <scope>NUCLEOTIDE SEQUENCE [LARGE SCALE GENOMIC DNA]</scope>
</reference>
<evidence type="ECO:0000313" key="1">
    <source>
        <dbReference type="EMBL" id="VDN16375.1"/>
    </source>
</evidence>
<evidence type="ECO:0000313" key="2">
    <source>
        <dbReference type="Proteomes" id="UP000281553"/>
    </source>
</evidence>
<sequence length="97" mass="10281">MAGYVDLNFEVPAKDNQHQATSAGLVATYKTAPNFTLPLGELAVAIGSTTLACIYSRLTPPSHARMAFIGRATPLQNDSPERELCTVAFTLGSKALV</sequence>
<proteinExistence type="predicted"/>
<protein>
    <submittedName>
        <fullName evidence="1">Uncharacterized protein</fullName>
    </submittedName>
</protein>
<dbReference type="Proteomes" id="UP000281553">
    <property type="component" value="Unassembled WGS sequence"/>
</dbReference>